<evidence type="ECO:0000256" key="1">
    <source>
        <dbReference type="SAM" id="Phobius"/>
    </source>
</evidence>
<evidence type="ECO:0000313" key="3">
    <source>
        <dbReference type="Proteomes" id="UP000182429"/>
    </source>
</evidence>
<dbReference type="RefSeq" id="WP_074686054.1">
    <property type="nucleotide sequence ID" value="NZ_FNNF01000009.1"/>
</dbReference>
<reference evidence="2 3" key="1">
    <citation type="submission" date="2016-10" db="EMBL/GenBank/DDBJ databases">
        <authorList>
            <person name="de Groot N.N."/>
        </authorList>
    </citation>
    <scope>NUCLEOTIDE SEQUENCE [LARGE SCALE GENOMIC DNA]</scope>
    <source>
        <strain evidence="2 3">S3b</strain>
    </source>
</reference>
<dbReference type="EMBL" id="FNNF01000009">
    <property type="protein sequence ID" value="SDW30343.1"/>
    <property type="molecule type" value="Genomic_DNA"/>
</dbReference>
<keyword evidence="1" id="KW-1133">Transmembrane helix</keyword>
<keyword evidence="1" id="KW-0812">Transmembrane</keyword>
<dbReference type="STRING" id="1630.SAMN05216514_11170"/>
<accession>A0A1H2SF90</accession>
<protein>
    <submittedName>
        <fullName evidence="2">Uncharacterized protein</fullName>
    </submittedName>
</protein>
<feature type="transmembrane region" description="Helical" evidence="1">
    <location>
        <begin position="6"/>
        <end position="23"/>
    </location>
</feature>
<name>A0A1H2SF90_9FIRM</name>
<gene>
    <name evidence="2" type="ORF">SAMN04487759_10939</name>
</gene>
<proteinExistence type="predicted"/>
<sequence>MNKKVLFTIIVIVIIVTGVFVFGKQKMILSEGVSEDIAYSDKQNQYISSLTSTLDYENKGTYNKSFKIKKGEEKSLLITKNTLNKDFQLQVENEKGKVLFSKTIKKKETISLNKKYQSGDYVLSYKLPKDTKGTVEIQINE</sequence>
<organism evidence="2 3">
    <name type="scientific">Kandleria vitulina</name>
    <dbReference type="NCBI Taxonomy" id="1630"/>
    <lineage>
        <taxon>Bacteria</taxon>
        <taxon>Bacillati</taxon>
        <taxon>Bacillota</taxon>
        <taxon>Erysipelotrichia</taxon>
        <taxon>Erysipelotrichales</taxon>
        <taxon>Coprobacillaceae</taxon>
        <taxon>Kandleria</taxon>
    </lineage>
</organism>
<keyword evidence="1" id="KW-0472">Membrane</keyword>
<dbReference type="Proteomes" id="UP000182429">
    <property type="component" value="Unassembled WGS sequence"/>
</dbReference>
<dbReference type="AlphaFoldDB" id="A0A1H2SF90"/>
<evidence type="ECO:0000313" key="2">
    <source>
        <dbReference type="EMBL" id="SDW30343.1"/>
    </source>
</evidence>